<evidence type="ECO:0000313" key="2">
    <source>
        <dbReference type="Proteomes" id="UP001500902"/>
    </source>
</evidence>
<proteinExistence type="predicted"/>
<comment type="caution">
    <text evidence="1">The sequence shown here is derived from an EMBL/GenBank/DDBJ whole genome shotgun (WGS) entry which is preliminary data.</text>
</comment>
<name>A0ABP7ENP4_9ACTN</name>
<keyword evidence="2" id="KW-1185">Reference proteome</keyword>
<gene>
    <name evidence="1" type="ORF">GCM10022224_104010</name>
</gene>
<sequence length="121" mass="12744">MIMATTYQVVAPCVTNVPVSTGQGTQMATFYTNHLLPPSVPADRIKHLLSLGLIKAVEPAEEAKPSEAVKAAGPAAPPVTARSSKAELVAHGVARGDDAAELEKATREQLLARYVSKPDKQ</sequence>
<reference evidence="2" key="1">
    <citation type="journal article" date="2019" name="Int. J. Syst. Evol. Microbiol.">
        <title>The Global Catalogue of Microorganisms (GCM) 10K type strain sequencing project: providing services to taxonomists for standard genome sequencing and annotation.</title>
        <authorList>
            <consortium name="The Broad Institute Genomics Platform"/>
            <consortium name="The Broad Institute Genome Sequencing Center for Infectious Disease"/>
            <person name="Wu L."/>
            <person name="Ma J."/>
        </authorList>
    </citation>
    <scope>NUCLEOTIDE SEQUENCE [LARGE SCALE GENOMIC DNA]</scope>
    <source>
        <strain evidence="2">JCM 16904</strain>
    </source>
</reference>
<protein>
    <submittedName>
        <fullName evidence="1">Uncharacterized protein</fullName>
    </submittedName>
</protein>
<dbReference type="EMBL" id="BAAAZP010000274">
    <property type="protein sequence ID" value="GAA3721766.1"/>
    <property type="molecule type" value="Genomic_DNA"/>
</dbReference>
<evidence type="ECO:0000313" key="1">
    <source>
        <dbReference type="EMBL" id="GAA3721766.1"/>
    </source>
</evidence>
<organism evidence="1 2">
    <name type="scientific">Nonomuraea antimicrobica</name>
    <dbReference type="NCBI Taxonomy" id="561173"/>
    <lineage>
        <taxon>Bacteria</taxon>
        <taxon>Bacillati</taxon>
        <taxon>Actinomycetota</taxon>
        <taxon>Actinomycetes</taxon>
        <taxon>Streptosporangiales</taxon>
        <taxon>Streptosporangiaceae</taxon>
        <taxon>Nonomuraea</taxon>
    </lineage>
</organism>
<accession>A0ABP7ENP4</accession>
<dbReference type="RefSeq" id="WP_344897757.1">
    <property type="nucleotide sequence ID" value="NZ_BAAAZP010000274.1"/>
</dbReference>
<dbReference type="Proteomes" id="UP001500902">
    <property type="component" value="Unassembled WGS sequence"/>
</dbReference>